<evidence type="ECO:0000256" key="2">
    <source>
        <dbReference type="ARBA" id="ARBA00022676"/>
    </source>
</evidence>
<protein>
    <submittedName>
        <fullName evidence="4">Procollagen galactosyltransferase 1</fullName>
    </submittedName>
</protein>
<proteinExistence type="inferred from homology"/>
<keyword evidence="2 4" id="KW-0328">Glycosyltransferase</keyword>
<evidence type="ECO:0000313" key="5">
    <source>
        <dbReference type="Proteomes" id="UP000243797"/>
    </source>
</evidence>
<comment type="similarity">
    <text evidence="1">Belongs to the glycosyltransferase 25 family.</text>
</comment>
<keyword evidence="3 4" id="KW-0808">Transferase</keyword>
<dbReference type="AlphaFoldDB" id="A0A2K1QVF1"/>
<evidence type="ECO:0000256" key="1">
    <source>
        <dbReference type="ARBA" id="ARBA00006721"/>
    </source>
</evidence>
<dbReference type="EMBL" id="NKHZ01000033">
    <property type="protein sequence ID" value="PNS19034.1"/>
    <property type="molecule type" value="Genomic_DNA"/>
</dbReference>
<reference evidence="4 5" key="1">
    <citation type="submission" date="2017-06" db="EMBL/GenBank/DDBJ databases">
        <title>Draft genome sequence of a variant of Elsinoe murrayae.</title>
        <authorList>
            <person name="Cheng Q."/>
        </authorList>
    </citation>
    <scope>NUCLEOTIDE SEQUENCE [LARGE SCALE GENOMIC DNA]</scope>
    <source>
        <strain evidence="4 5">CQ-2017a</strain>
    </source>
</reference>
<dbReference type="PANTHER" id="PTHR10730:SF53">
    <property type="entry name" value="GLYCOSYLTRANSFERASE 25 FAMILY MEMBER"/>
    <property type="match status" value="1"/>
</dbReference>
<keyword evidence="5" id="KW-1185">Reference proteome</keyword>
<dbReference type="PANTHER" id="PTHR10730">
    <property type="entry name" value="PROCOLLAGEN-LYSINE,2-OXOGLUTARATE 5-DIOXYGENASE/GLYCOSYLTRANSFERASE 25 FAMILY MEMBER"/>
    <property type="match status" value="1"/>
</dbReference>
<organism evidence="4 5">
    <name type="scientific">Sphaceloma murrayae</name>
    <dbReference type="NCBI Taxonomy" id="2082308"/>
    <lineage>
        <taxon>Eukaryota</taxon>
        <taxon>Fungi</taxon>
        <taxon>Dikarya</taxon>
        <taxon>Ascomycota</taxon>
        <taxon>Pezizomycotina</taxon>
        <taxon>Dothideomycetes</taxon>
        <taxon>Dothideomycetidae</taxon>
        <taxon>Myriangiales</taxon>
        <taxon>Elsinoaceae</taxon>
        <taxon>Sphaceloma</taxon>
    </lineage>
</organism>
<gene>
    <name evidence="4" type="ORF">CAC42_1770</name>
</gene>
<name>A0A2K1QVF1_9PEZI</name>
<dbReference type="OrthoDB" id="47375at2759"/>
<evidence type="ECO:0000313" key="4">
    <source>
        <dbReference type="EMBL" id="PNS19034.1"/>
    </source>
</evidence>
<comment type="caution">
    <text evidence="4">The sequence shown here is derived from an EMBL/GenBank/DDBJ whole genome shotgun (WGS) entry which is preliminary data.</text>
</comment>
<dbReference type="InterPro" id="IPR050757">
    <property type="entry name" value="Collagen_mod_GT25"/>
</dbReference>
<dbReference type="GO" id="GO:0016757">
    <property type="term" value="F:glycosyltransferase activity"/>
    <property type="evidence" value="ECO:0007669"/>
    <property type="project" value="UniProtKB-KW"/>
</dbReference>
<dbReference type="Proteomes" id="UP000243797">
    <property type="component" value="Unassembled WGS sequence"/>
</dbReference>
<accession>A0A2K1QVF1</accession>
<dbReference type="InParanoid" id="A0A2K1QVF1"/>
<evidence type="ECO:0000256" key="3">
    <source>
        <dbReference type="ARBA" id="ARBA00022679"/>
    </source>
</evidence>
<sequence>MAAASGLQIQFRDGVDASTMSSTTLPQGKVLSDEPGYLGSWRGHLDILNHIVHSGIRSALILEDDVDWDMQIRDQMASVANALSHARTDESMGELAASWDVLWLGHMGDRISQADPSRVLVHDTSVVPVDSRPPGFNDPAAFPDETRVIHRTDYPLCTYGYAVSYEGAKSILYQMSRNLIEHFDTDLANYCRTTYNCLSVTPPLIYETKEPGRGSDTDGASMSGTIIPNQAHVFKNSTRAFVDEHVGRNGPPRTNWLTRQEFQDRFDQAKGILHK</sequence>